<organism evidence="2 3">
    <name type="scientific">Lactiplantibacillus plantarum</name>
    <name type="common">Lactobacillus plantarum</name>
    <dbReference type="NCBI Taxonomy" id="1590"/>
    <lineage>
        <taxon>Bacteria</taxon>
        <taxon>Bacillati</taxon>
        <taxon>Bacillota</taxon>
        <taxon>Bacilli</taxon>
        <taxon>Lactobacillales</taxon>
        <taxon>Lactobacillaceae</taxon>
        <taxon>Lactiplantibacillus</taxon>
    </lineage>
</organism>
<evidence type="ECO:0000313" key="3">
    <source>
        <dbReference type="Proteomes" id="UP000076882"/>
    </source>
</evidence>
<reference evidence="2 3" key="1">
    <citation type="submission" date="2016-03" db="EMBL/GenBank/DDBJ databases">
        <title>Comparative genomics of 54 Lactobacillus plantarum strains reveals genomic uncoupling from niche constraints.</title>
        <authorList>
            <person name="Martino M.E."/>
        </authorList>
    </citation>
    <scope>NUCLEOTIDE SEQUENCE [LARGE SCALE GENOMIC DNA]</scope>
    <source>
        <strain evidence="2 3">19.1</strain>
    </source>
</reference>
<protein>
    <submittedName>
        <fullName evidence="2">Uncharacterized protein</fullName>
    </submittedName>
</protein>
<dbReference type="AlphaFoldDB" id="A0A165R9U2"/>
<evidence type="ECO:0000256" key="1">
    <source>
        <dbReference type="SAM" id="MobiDB-lite"/>
    </source>
</evidence>
<accession>A0A165R9U2</accession>
<proteinExistence type="predicted"/>
<dbReference type="EMBL" id="LUXM01000037">
    <property type="protein sequence ID" value="KZU92983.1"/>
    <property type="molecule type" value="Genomic_DNA"/>
</dbReference>
<comment type="caution">
    <text evidence="2">The sequence shown here is derived from an EMBL/GenBank/DDBJ whole genome shotgun (WGS) entry which is preliminary data.</text>
</comment>
<dbReference type="PATRIC" id="fig|1590.144.peg.2745"/>
<sequence>MLLIVVASSYDSWANDSLVAVDNVSQKTRTVREKKATEQIYKWKDYETVENAIKSFSINESTQMWKSYFDTLVRYGSNKDWMPITMIENDEFTIINPFLKYALEQNKVSDDDKQYILLNNDWGQQVTLKSIMSNKSAVLFNIMEKTYYRSTNNIGKVWSRLVKDKGLSDQGRDCVRQHIQDRIELSSKKSPVHSGTGLGAEGMQGLSKDFPFYGIYSAINNLGRPKHALIDTLVLSFENDNRLIDFVKRIVKSENGLDGSTKEDYDALMKKLKHTVTMVTHTINRILSDRADPSNPIALKSPSDPVDSKNEAADPHRHLESDIPIVTRELKTDSREKVVVIINLITNARKLVSNGRKTYTVLWESLEIYLANTLEKSL</sequence>
<feature type="region of interest" description="Disordered" evidence="1">
    <location>
        <begin position="293"/>
        <end position="317"/>
    </location>
</feature>
<name>A0A165R9U2_LACPN</name>
<evidence type="ECO:0000313" key="2">
    <source>
        <dbReference type="EMBL" id="KZU92983.1"/>
    </source>
</evidence>
<dbReference type="KEGG" id="lpb:SH83_13210"/>
<feature type="compositionally biased region" description="Basic and acidic residues" evidence="1">
    <location>
        <begin position="306"/>
        <end position="317"/>
    </location>
</feature>
<dbReference type="RefSeq" id="WP_044432183.1">
    <property type="nucleotide sequence ID" value="NZ_CP010528.1"/>
</dbReference>
<dbReference type="Proteomes" id="UP000076882">
    <property type="component" value="Unassembled WGS sequence"/>
</dbReference>
<gene>
    <name evidence="2" type="ORF">Lp19_2686</name>
</gene>